<feature type="region of interest" description="Disordered" evidence="1">
    <location>
        <begin position="35"/>
        <end position="106"/>
    </location>
</feature>
<sequence length="106" mass="11448">MSSRAQELLDLFATSSKTARCEVAADILGWADFSTTVSSSDKGGSAETGNVGEARRPEPGGETRERDKKGGERVAEPSGMPETRRWLHSELSHSLGVRSDEREPCP</sequence>
<dbReference type="Gramene" id="OGLUM01G08080.1">
    <property type="protein sequence ID" value="OGLUM01G08080.1"/>
    <property type="gene ID" value="OGLUM01G08080"/>
</dbReference>
<feature type="compositionally biased region" description="Basic and acidic residues" evidence="1">
    <location>
        <begin position="53"/>
        <end position="75"/>
    </location>
</feature>
<evidence type="ECO:0000313" key="3">
    <source>
        <dbReference type="Proteomes" id="UP000026961"/>
    </source>
</evidence>
<dbReference type="EnsemblPlants" id="OGLUM01G08080.1">
    <property type="protein sequence ID" value="OGLUM01G08080.1"/>
    <property type="gene ID" value="OGLUM01G08080"/>
</dbReference>
<evidence type="ECO:0000313" key="2">
    <source>
        <dbReference type="EnsemblPlants" id="OGLUM01G08080.1"/>
    </source>
</evidence>
<reference evidence="2" key="2">
    <citation type="submission" date="2015-04" db="UniProtKB">
        <authorList>
            <consortium name="EnsemblPlants"/>
        </authorList>
    </citation>
    <scope>IDENTIFICATION</scope>
</reference>
<organism evidence="2">
    <name type="scientific">Oryza glumipatula</name>
    <dbReference type="NCBI Taxonomy" id="40148"/>
    <lineage>
        <taxon>Eukaryota</taxon>
        <taxon>Viridiplantae</taxon>
        <taxon>Streptophyta</taxon>
        <taxon>Embryophyta</taxon>
        <taxon>Tracheophyta</taxon>
        <taxon>Spermatophyta</taxon>
        <taxon>Magnoliopsida</taxon>
        <taxon>Liliopsida</taxon>
        <taxon>Poales</taxon>
        <taxon>Poaceae</taxon>
        <taxon>BOP clade</taxon>
        <taxon>Oryzoideae</taxon>
        <taxon>Oryzeae</taxon>
        <taxon>Oryzinae</taxon>
        <taxon>Oryza</taxon>
    </lineage>
</organism>
<reference evidence="2" key="1">
    <citation type="submission" date="2013-08" db="EMBL/GenBank/DDBJ databases">
        <title>Oryza genome evolution.</title>
        <authorList>
            <person name="Wing R.A."/>
            <person name="Panaud O."/>
            <person name="Oliveira A.C."/>
        </authorList>
    </citation>
    <scope>NUCLEOTIDE SEQUENCE</scope>
</reference>
<dbReference type="AlphaFoldDB" id="A0A0D9Y539"/>
<reference evidence="2" key="3">
    <citation type="submission" date="2018-05" db="EMBL/GenBank/DDBJ databases">
        <title>OgluRS3 (Oryza glumaepatula Reference Sequence Version 3).</title>
        <authorList>
            <person name="Zhang J."/>
            <person name="Kudrna D."/>
            <person name="Lee S."/>
            <person name="Talag J."/>
            <person name="Welchert J."/>
            <person name="Wing R.A."/>
        </authorList>
    </citation>
    <scope>NUCLEOTIDE SEQUENCE [LARGE SCALE GENOMIC DNA]</scope>
</reference>
<proteinExistence type="predicted"/>
<dbReference type="Proteomes" id="UP000026961">
    <property type="component" value="Chromosome 1"/>
</dbReference>
<protein>
    <submittedName>
        <fullName evidence="2">Uncharacterized protein</fullName>
    </submittedName>
</protein>
<keyword evidence="3" id="KW-1185">Reference proteome</keyword>
<evidence type="ECO:0000256" key="1">
    <source>
        <dbReference type="SAM" id="MobiDB-lite"/>
    </source>
</evidence>
<dbReference type="HOGENOM" id="CLU_2227320_0_0_1"/>
<accession>A0A0D9Y539</accession>
<feature type="compositionally biased region" description="Basic and acidic residues" evidence="1">
    <location>
        <begin position="82"/>
        <end position="91"/>
    </location>
</feature>
<name>A0A0D9Y539_9ORYZ</name>